<evidence type="ECO:0000313" key="4">
    <source>
        <dbReference type="Proteomes" id="UP000831785"/>
    </source>
</evidence>
<evidence type="ECO:0000256" key="1">
    <source>
        <dbReference type="SAM" id="SignalP"/>
    </source>
</evidence>
<organism evidence="3 4">
    <name type="scientific">Hymenobacter cellulosivorans</name>
    <dbReference type="NCBI Taxonomy" id="2932249"/>
    <lineage>
        <taxon>Bacteria</taxon>
        <taxon>Pseudomonadati</taxon>
        <taxon>Bacteroidota</taxon>
        <taxon>Cytophagia</taxon>
        <taxon>Cytophagales</taxon>
        <taxon>Hymenobacteraceae</taxon>
        <taxon>Hymenobacter</taxon>
    </lineage>
</organism>
<dbReference type="RefSeq" id="WP_244717061.1">
    <property type="nucleotide sequence ID" value="NZ_CP095049.1"/>
</dbReference>
<feature type="signal peptide" evidence="1">
    <location>
        <begin position="1"/>
        <end position="29"/>
    </location>
</feature>
<protein>
    <recommendedName>
        <fullName evidence="2">Peptidase MA-like domain-containing protein</fullName>
    </recommendedName>
</protein>
<keyword evidence="1" id="KW-0732">Signal</keyword>
<sequence>MNNEKKLVRRLLQPFLVACILLLTRSSLAQQGFPQYYEYLNLTQKADSLKQARQYAQAAGFYGQAARVKMEKGIPIPPTESYYHAAQAWSRANKADSAFQYLSVLARQGFTHADTLRRDVYFNGLHADARWLPVLTRVDGNAARERRLAQVYRERTEFTGPREEVVFNPPQAYLRQFIYNDTLALTSINYANFRLFFRGNSYTATHLPALKAQLASAWPRILSVLQVPAYQKGIYLTLVDSKQELRELTGLSPAGGFALVGQDAAFLVNSPTRRLQAKHEIFHLLANEVWGVCQSRLLNEGGAVFCDNECWYENPIYSINAYLLQTGKLLPLSRLIKDFDNSARTDQVAAYLQSAALFKYLYEQYGIDKMKQLWGSGFDKFQAIYGFSLDRLEKEWKAYIRKNAPPKAIDWDKVSQEGCG</sequence>
<gene>
    <name evidence="3" type="ORF">MUN80_23850</name>
</gene>
<dbReference type="EMBL" id="CP095049">
    <property type="protein sequence ID" value="UOQ52765.1"/>
    <property type="molecule type" value="Genomic_DNA"/>
</dbReference>
<dbReference type="Pfam" id="PF13485">
    <property type="entry name" value="Peptidase_MA_2"/>
    <property type="match status" value="1"/>
</dbReference>
<accession>A0ABY4F7X0</accession>
<feature type="chain" id="PRO_5047193651" description="Peptidase MA-like domain-containing protein" evidence="1">
    <location>
        <begin position="30"/>
        <end position="420"/>
    </location>
</feature>
<feature type="domain" description="Peptidase MA-like" evidence="2">
    <location>
        <begin position="278"/>
        <end position="401"/>
    </location>
</feature>
<evidence type="ECO:0000259" key="2">
    <source>
        <dbReference type="Pfam" id="PF13485"/>
    </source>
</evidence>
<dbReference type="Proteomes" id="UP000831785">
    <property type="component" value="Chromosome"/>
</dbReference>
<reference evidence="3 4" key="1">
    <citation type="submission" date="2022-04" db="EMBL/GenBank/DDBJ databases">
        <title>Hymenobacter sp. isolated from the air.</title>
        <authorList>
            <person name="Won M."/>
            <person name="Lee C.-M."/>
            <person name="Woen H.-Y."/>
            <person name="Kwon S.-W."/>
        </authorList>
    </citation>
    <scope>NUCLEOTIDE SEQUENCE [LARGE SCALE GENOMIC DNA]</scope>
    <source>
        <strain evidence="4">5116 S-27</strain>
    </source>
</reference>
<evidence type="ECO:0000313" key="3">
    <source>
        <dbReference type="EMBL" id="UOQ52765.1"/>
    </source>
</evidence>
<name>A0ABY4F7X0_9BACT</name>
<dbReference type="InterPro" id="IPR039568">
    <property type="entry name" value="Peptidase_MA-like_dom"/>
</dbReference>
<keyword evidence="4" id="KW-1185">Reference proteome</keyword>
<proteinExistence type="predicted"/>